<dbReference type="AlphaFoldDB" id="A0A562X7Q4"/>
<reference evidence="1 2" key="1">
    <citation type="submission" date="2019-07" db="EMBL/GenBank/DDBJ databases">
        <title>Rapid identification of Enteric Bacteria from Whole Genome Sequences (WGS) using Average Nucleotide Identity (ANI).</title>
        <authorList>
            <person name="Lane C."/>
        </authorList>
    </citation>
    <scope>NUCLEOTIDE SEQUENCE [LARGE SCALE GENOMIC DNA]</scope>
    <source>
        <strain evidence="1 2">D2411</strain>
    </source>
</reference>
<comment type="caution">
    <text evidence="1">The sequence shown here is derived from an EMBL/GenBank/DDBJ whole genome shotgun (WGS) entry which is preliminary data.</text>
</comment>
<evidence type="ECO:0000313" key="2">
    <source>
        <dbReference type="Proteomes" id="UP000321812"/>
    </source>
</evidence>
<proteinExistence type="predicted"/>
<organism evidence="1 2">
    <name type="scientific">Campylobacter hyointestinalis</name>
    <dbReference type="NCBI Taxonomy" id="198"/>
    <lineage>
        <taxon>Bacteria</taxon>
        <taxon>Pseudomonadati</taxon>
        <taxon>Campylobacterota</taxon>
        <taxon>Epsilonproteobacteria</taxon>
        <taxon>Campylobacterales</taxon>
        <taxon>Campylobacteraceae</taxon>
        <taxon>Campylobacter</taxon>
    </lineage>
</organism>
<dbReference type="RefSeq" id="WP_147497721.1">
    <property type="nucleotide sequence ID" value="NZ_VOAP01000029.1"/>
</dbReference>
<evidence type="ECO:0000313" key="1">
    <source>
        <dbReference type="EMBL" id="TWO18224.1"/>
    </source>
</evidence>
<protein>
    <recommendedName>
        <fullName evidence="3">Lipoprotein</fullName>
    </recommendedName>
</protein>
<dbReference type="Proteomes" id="UP000321812">
    <property type="component" value="Unassembled WGS sequence"/>
</dbReference>
<dbReference type="PROSITE" id="PS51257">
    <property type="entry name" value="PROKAR_LIPOPROTEIN"/>
    <property type="match status" value="1"/>
</dbReference>
<name>A0A562X7Q4_CAMHY</name>
<accession>A0A562X7Q4</accession>
<evidence type="ECO:0008006" key="3">
    <source>
        <dbReference type="Google" id="ProtNLM"/>
    </source>
</evidence>
<dbReference type="EMBL" id="VOAP01000029">
    <property type="protein sequence ID" value="TWO18224.1"/>
    <property type="molecule type" value="Genomic_DNA"/>
</dbReference>
<gene>
    <name evidence="1" type="ORF">YZ82_09530</name>
</gene>
<sequence length="128" mass="15034">MVKIRYLIAIFALLFLGCSQKINDEGLKRVFVPEFETLVFKSKDFRRNLSKKDERYILNFGEHMISLSSKDNFTTAILIDENAKRYDLNRVFSSEGILLRGAKIEFYIMQNDGYFLKNGIKTAYERIK</sequence>